<gene>
    <name evidence="10" type="ORF">EI547_06095</name>
</gene>
<protein>
    <submittedName>
        <fullName evidence="10">2-keto-3-deoxygluconate permease</fullName>
    </submittedName>
</protein>
<reference evidence="10 11" key="1">
    <citation type="submission" date="2020-07" db="EMBL/GenBank/DDBJ databases">
        <title>Halophilic bacteria isolated from french cheeses.</title>
        <authorList>
            <person name="Kothe C.I."/>
            <person name="Farah-Kraiem B."/>
            <person name="Renault P."/>
            <person name="Dridi B."/>
        </authorList>
    </citation>
    <scope>NUCLEOTIDE SEQUENCE [LARGE SCALE GENOMIC DNA]</scope>
    <source>
        <strain evidence="10 11">FME20</strain>
    </source>
</reference>
<keyword evidence="8 9" id="KW-0472">Membrane</keyword>
<feature type="transmembrane region" description="Helical" evidence="9">
    <location>
        <begin position="45"/>
        <end position="64"/>
    </location>
</feature>
<evidence type="ECO:0000256" key="4">
    <source>
        <dbReference type="ARBA" id="ARBA00022597"/>
    </source>
</evidence>
<sequence length="343" mass="35483">MRILDTIEKVPGGLMVIPLLLGAFVNTFAPGILEIGGFTQALFRDGAMAVIGVFLVCMGAQLPIKATGAVAEKGGAIMLGKLFAGVIIGLSVGFLIPGGMLLGLTPLAIIAAMTNSNGGLFLALTTEFGNKTDRGSIAVIAINDGPFLTLVVLGAAGLAQIPLLAVVAVITPILIGFVLGNLDLKLRSFLKQGEQLLIPFFAFPLGTGIDFRTLIEAGSSGVLLGALVVTISGGCAMLFLWVVQVLRRRPPKQRNLISGIAESSTAGNAVATPAVVAAADPAYQAIMEVATAQIAGAVVTTAILTPLLTVLVHRWQLRRGIDPLNEYDDPELNGTPAVIEQQS</sequence>
<dbReference type="EMBL" id="RRZB01000010">
    <property type="protein sequence ID" value="MBE0463031.1"/>
    <property type="molecule type" value="Genomic_DNA"/>
</dbReference>
<evidence type="ECO:0000256" key="3">
    <source>
        <dbReference type="ARBA" id="ARBA00022475"/>
    </source>
</evidence>
<dbReference type="InterPro" id="IPR004684">
    <property type="entry name" value="2keto-3dGluconate_permease"/>
</dbReference>
<accession>A0ABR9FWK5</accession>
<feature type="transmembrane region" description="Helical" evidence="9">
    <location>
        <begin position="102"/>
        <end position="124"/>
    </location>
</feature>
<feature type="transmembrane region" description="Helical" evidence="9">
    <location>
        <begin position="76"/>
        <end position="96"/>
    </location>
</feature>
<feature type="transmembrane region" description="Helical" evidence="9">
    <location>
        <begin position="136"/>
        <end position="157"/>
    </location>
</feature>
<keyword evidence="2" id="KW-0813">Transport</keyword>
<evidence type="ECO:0000256" key="6">
    <source>
        <dbReference type="ARBA" id="ARBA00022847"/>
    </source>
</evidence>
<dbReference type="RefSeq" id="WP_192537598.1">
    <property type="nucleotide sequence ID" value="NZ_JABUZA010000050.1"/>
</dbReference>
<evidence type="ECO:0000256" key="1">
    <source>
        <dbReference type="ARBA" id="ARBA00006430"/>
    </source>
</evidence>
<organism evidence="10 11">
    <name type="scientific">Halomonas colorata</name>
    <dbReference type="NCBI Taxonomy" id="2742615"/>
    <lineage>
        <taxon>Bacteria</taxon>
        <taxon>Pseudomonadati</taxon>
        <taxon>Pseudomonadota</taxon>
        <taxon>Gammaproteobacteria</taxon>
        <taxon>Oceanospirillales</taxon>
        <taxon>Halomonadaceae</taxon>
        <taxon>Halomonas</taxon>
    </lineage>
</organism>
<name>A0ABR9FWK5_9GAMM</name>
<evidence type="ECO:0000313" key="10">
    <source>
        <dbReference type="EMBL" id="MBE0463031.1"/>
    </source>
</evidence>
<comment type="similarity">
    <text evidence="1">Belongs to the KdgT transporter family.</text>
</comment>
<keyword evidence="7 9" id="KW-1133">Transmembrane helix</keyword>
<evidence type="ECO:0000256" key="7">
    <source>
        <dbReference type="ARBA" id="ARBA00022989"/>
    </source>
</evidence>
<proteinExistence type="inferred from homology"/>
<keyword evidence="6" id="KW-0769">Symport</keyword>
<keyword evidence="3" id="KW-1003">Cell membrane</keyword>
<evidence type="ECO:0000256" key="9">
    <source>
        <dbReference type="SAM" id="Phobius"/>
    </source>
</evidence>
<dbReference type="Proteomes" id="UP001645038">
    <property type="component" value="Unassembled WGS sequence"/>
</dbReference>
<feature type="transmembrane region" description="Helical" evidence="9">
    <location>
        <begin position="221"/>
        <end position="243"/>
    </location>
</feature>
<evidence type="ECO:0000313" key="11">
    <source>
        <dbReference type="Proteomes" id="UP001645038"/>
    </source>
</evidence>
<comment type="caution">
    <text evidence="10">The sequence shown here is derived from an EMBL/GenBank/DDBJ whole genome shotgun (WGS) entry which is preliminary data.</text>
</comment>
<keyword evidence="4" id="KW-0762">Sugar transport</keyword>
<evidence type="ECO:0000256" key="8">
    <source>
        <dbReference type="ARBA" id="ARBA00023136"/>
    </source>
</evidence>
<keyword evidence="5 9" id="KW-0812">Transmembrane</keyword>
<feature type="transmembrane region" description="Helical" evidence="9">
    <location>
        <begin position="163"/>
        <end position="184"/>
    </location>
</feature>
<feature type="transmembrane region" description="Helical" evidence="9">
    <location>
        <begin position="12"/>
        <end position="33"/>
    </location>
</feature>
<evidence type="ECO:0000256" key="2">
    <source>
        <dbReference type="ARBA" id="ARBA00022448"/>
    </source>
</evidence>
<dbReference type="Pfam" id="PF03812">
    <property type="entry name" value="KdgT"/>
    <property type="match status" value="1"/>
</dbReference>
<evidence type="ECO:0000256" key="5">
    <source>
        <dbReference type="ARBA" id="ARBA00022692"/>
    </source>
</evidence>
<feature type="transmembrane region" description="Helical" evidence="9">
    <location>
        <begin position="290"/>
        <end position="312"/>
    </location>
</feature>
<keyword evidence="11" id="KW-1185">Reference proteome</keyword>